<dbReference type="NCBIfam" id="TIGR01615">
    <property type="entry name" value="A_thal_3542"/>
    <property type="match status" value="1"/>
</dbReference>
<evidence type="ECO:0000313" key="3">
    <source>
        <dbReference type="Proteomes" id="UP001189122"/>
    </source>
</evidence>
<evidence type="ECO:0000313" key="2">
    <source>
        <dbReference type="EMBL" id="CAA2628690.1"/>
    </source>
</evidence>
<organism evidence="2">
    <name type="scientific">Spirodela intermedia</name>
    <name type="common">Intermediate duckweed</name>
    <dbReference type="NCBI Taxonomy" id="51605"/>
    <lineage>
        <taxon>Eukaryota</taxon>
        <taxon>Viridiplantae</taxon>
        <taxon>Streptophyta</taxon>
        <taxon>Embryophyta</taxon>
        <taxon>Tracheophyta</taxon>
        <taxon>Spermatophyta</taxon>
        <taxon>Magnoliopsida</taxon>
        <taxon>Liliopsida</taxon>
        <taxon>Araceae</taxon>
        <taxon>Lemnoideae</taxon>
        <taxon>Spirodela</taxon>
    </lineage>
</organism>
<reference evidence="2 3" key="1">
    <citation type="submission" date="2019-12" db="EMBL/GenBank/DDBJ databases">
        <authorList>
            <person name="Scholz U."/>
            <person name="Mascher M."/>
            <person name="Fiebig A."/>
        </authorList>
    </citation>
    <scope>NUCLEOTIDE SEQUENCE</scope>
</reference>
<dbReference type="EMBL" id="CACRZD030000011">
    <property type="protein sequence ID" value="CAA6667937.1"/>
    <property type="molecule type" value="Genomic_DNA"/>
</dbReference>
<gene>
    <name evidence="2" type="ORF">SI7747_11014331</name>
</gene>
<accession>A0A7I8JCS6</accession>
<dbReference type="Pfam" id="PF04720">
    <property type="entry name" value="PDDEXK_6"/>
    <property type="match status" value="1"/>
</dbReference>
<dbReference type="InterPro" id="IPR006502">
    <property type="entry name" value="PDDEXK-like"/>
</dbReference>
<sequence>MLPAAVKPRSRPGGCKTSKPAFEKVSSQVFLLPDYEDSDDARRADEDSGGGFEGSDDEGRPFVYSVPVALMIRDLVTLRAAPPAEEWLRRNLTADAIAAANRFAGLRQDRAAFQRPVMMFLREMGYDAGLCNTAACESGCAGYTYIDVLASTTAPPAIQKRYIVDEYERLLRELPPVFVGTALELRRLLEILADAARRSLRSREMYLPPWRRSRYILAKWLDPHRRSVGPRLPPPGWWRRRSCAGT</sequence>
<name>A0A7I8JCS6_SPIIN</name>
<dbReference type="Proteomes" id="UP001189122">
    <property type="component" value="Unassembled WGS sequence"/>
</dbReference>
<keyword evidence="3" id="KW-1185">Reference proteome</keyword>
<feature type="region of interest" description="Disordered" evidence="1">
    <location>
        <begin position="33"/>
        <end position="58"/>
    </location>
</feature>
<proteinExistence type="predicted"/>
<dbReference type="EMBL" id="LR743598">
    <property type="protein sequence ID" value="CAA2628690.1"/>
    <property type="molecule type" value="Genomic_DNA"/>
</dbReference>
<dbReference type="PANTHER" id="PTHR31579:SF84">
    <property type="entry name" value="F21O3.6 PROTEIN"/>
    <property type="match status" value="1"/>
</dbReference>
<dbReference type="PANTHER" id="PTHR31579">
    <property type="entry name" value="OS03G0796600 PROTEIN"/>
    <property type="match status" value="1"/>
</dbReference>
<evidence type="ECO:0000256" key="1">
    <source>
        <dbReference type="SAM" id="MobiDB-lite"/>
    </source>
</evidence>
<protein>
    <submittedName>
        <fullName evidence="2">Uncharacterized protein</fullName>
    </submittedName>
</protein>
<dbReference type="AlphaFoldDB" id="A0A7I8JCS6"/>